<name>A0ABX7BJT4_9CAUL</name>
<evidence type="ECO:0000256" key="1">
    <source>
        <dbReference type="ARBA" id="ARBA00004571"/>
    </source>
</evidence>
<evidence type="ECO:0000259" key="11">
    <source>
        <dbReference type="Pfam" id="PF00593"/>
    </source>
</evidence>
<dbReference type="InterPro" id="IPR036942">
    <property type="entry name" value="Beta-barrel_TonB_sf"/>
</dbReference>
<dbReference type="RefSeq" id="WP_201102193.1">
    <property type="nucleotide sequence ID" value="NZ_CP067977.1"/>
</dbReference>
<dbReference type="SUPFAM" id="SSF56935">
    <property type="entry name" value="Porins"/>
    <property type="match status" value="1"/>
</dbReference>
<dbReference type="PANTHER" id="PTHR47234:SF2">
    <property type="entry name" value="TONB-DEPENDENT RECEPTOR"/>
    <property type="match status" value="1"/>
</dbReference>
<keyword evidence="2 8" id="KW-0813">Transport</keyword>
<dbReference type="InterPro" id="IPR012910">
    <property type="entry name" value="Plug_dom"/>
</dbReference>
<dbReference type="Gene3D" id="2.40.170.20">
    <property type="entry name" value="TonB-dependent receptor, beta-barrel domain"/>
    <property type="match status" value="1"/>
</dbReference>
<feature type="signal peptide" evidence="10">
    <location>
        <begin position="1"/>
        <end position="30"/>
    </location>
</feature>
<proteinExistence type="inferred from homology"/>
<evidence type="ECO:0000256" key="3">
    <source>
        <dbReference type="ARBA" id="ARBA00022452"/>
    </source>
</evidence>
<keyword evidence="14" id="KW-1185">Reference proteome</keyword>
<dbReference type="Pfam" id="PF00593">
    <property type="entry name" value="TonB_dep_Rec_b-barrel"/>
    <property type="match status" value="1"/>
</dbReference>
<dbReference type="Proteomes" id="UP000595448">
    <property type="component" value="Chromosome"/>
</dbReference>
<keyword evidence="4 8" id="KW-0812">Transmembrane</keyword>
<organism evidence="13 14">
    <name type="scientific">Brevundimonas vitisensis</name>
    <dbReference type="NCBI Taxonomy" id="2800818"/>
    <lineage>
        <taxon>Bacteria</taxon>
        <taxon>Pseudomonadati</taxon>
        <taxon>Pseudomonadota</taxon>
        <taxon>Alphaproteobacteria</taxon>
        <taxon>Caulobacterales</taxon>
        <taxon>Caulobacteraceae</taxon>
        <taxon>Brevundimonas</taxon>
    </lineage>
</organism>
<evidence type="ECO:0000313" key="14">
    <source>
        <dbReference type="Proteomes" id="UP000595448"/>
    </source>
</evidence>
<evidence type="ECO:0000313" key="13">
    <source>
        <dbReference type="EMBL" id="QQQ17817.1"/>
    </source>
</evidence>
<keyword evidence="7 8" id="KW-0998">Cell outer membrane</keyword>
<keyword evidence="3 8" id="KW-1134">Transmembrane beta strand</keyword>
<comment type="subcellular location">
    <subcellularLocation>
        <location evidence="1 8">Cell outer membrane</location>
        <topology evidence="1 8">Multi-pass membrane protein</topology>
    </subcellularLocation>
</comment>
<evidence type="ECO:0000256" key="7">
    <source>
        <dbReference type="ARBA" id="ARBA00023237"/>
    </source>
</evidence>
<reference evidence="13 14" key="1">
    <citation type="submission" date="2021-01" db="EMBL/GenBank/DDBJ databases">
        <title>Brevundimonas vitis sp. nov., an bacterium isolated from grape (Vitis vinifera).</title>
        <authorList>
            <person name="Jiang L."/>
            <person name="Lee J."/>
        </authorList>
    </citation>
    <scope>NUCLEOTIDE SEQUENCE [LARGE SCALE GENOMIC DNA]</scope>
    <source>
        <strain evidence="13 14">GRTSA-9</strain>
    </source>
</reference>
<dbReference type="PROSITE" id="PS52016">
    <property type="entry name" value="TONB_DEPENDENT_REC_3"/>
    <property type="match status" value="1"/>
</dbReference>
<evidence type="ECO:0000256" key="10">
    <source>
        <dbReference type="SAM" id="SignalP"/>
    </source>
</evidence>
<feature type="chain" id="PRO_5047506394" evidence="10">
    <location>
        <begin position="31"/>
        <end position="1005"/>
    </location>
</feature>
<evidence type="ECO:0000256" key="4">
    <source>
        <dbReference type="ARBA" id="ARBA00022692"/>
    </source>
</evidence>
<dbReference type="InterPro" id="IPR000531">
    <property type="entry name" value="Beta-barrel_TonB"/>
</dbReference>
<keyword evidence="5 9" id="KW-0798">TonB box</keyword>
<dbReference type="EMBL" id="CP067977">
    <property type="protein sequence ID" value="QQQ17817.1"/>
    <property type="molecule type" value="Genomic_DNA"/>
</dbReference>
<keyword evidence="6 8" id="KW-0472">Membrane</keyword>
<evidence type="ECO:0000256" key="9">
    <source>
        <dbReference type="RuleBase" id="RU003357"/>
    </source>
</evidence>
<protein>
    <submittedName>
        <fullName evidence="13">TonB-dependent receptor</fullName>
    </submittedName>
</protein>
<sequence>MSARRLRGSSSLAGGTLAAVLLLVPGLAVAQAQSSQDPEDDEATEVEELVVTGSRIPQNEFTSPSPIQVLTTDRAQQRGISDTAQLLQSSTLAAGSPQVNAAISTAFVTDGGPGASTISLRGLGANRTLVLLNGRRAGPAGTRGGVSAFDLNVIPQSSIDRIDVLKDGASSIYGSDAVAGVVNLITQRSRDGAEFSTYASVPFEQGGEQYNISGTFGKSFDRGYLNVSADYYRQEALRAGDREDLICTNQFVFEPGTRTRADRIDPRTGQPQCTDLSWGQIYVYGPDFSGRAGRFQFDYDGNLGNFIPTRPTNPAVSAQYPNAPAGFYLVNYDIPSRAVTNNLSEYAYDATIIPEIERYTVFVDGAYELGGGVEAYAELLLNRRESRTDSYRQFWNYTYTNDFLDFYYGPGAGGDPLTGFSGLNLLSATPITDHFDSEQIVDYARVVLGLRGDIGGGFLDGWSWDIYGQYSRSDGDYSQDVILQDAVDSTSFKTSSCVGTNLPVSGRPCIDVDFTDPDFLAGRLTQAERDFLFDNETGNTLYEQTYVEGSLAGNLFELPAGPLGLAVGFHLRKDEINDTPGEITLANNSWGLSGAGITAGDEETKEVFAEAAIPLLVNAPFARSLDLSLSGRYTDTKTSGDASTYKIGLNWAINDAVRFRATHGTSFRAPALFELYLADQTSFIAQRSIDPCLNLATRVADGQISVTDPIYVNCTNPAGPGGGVSPTFTGGVVTATVVTGGGLGVLEPETSKSTVIGVVLTPPDSNLSLAIDYFDIEINDEVAVLGAAGILQACYLSENFPADPICNQFDRNPTSRSIDEVRDSYINISQQNNRGLDFTARWFGDYGWGTLTLDSQTTWTLEDVTATFADFTTDPRGNIGNPELVGNINATVSRGPWTAFWGFDWIGKQDNTADIIRLGGTPTQLIDGRLTEQKASAEFTGFHSVSLAYEFEGWTLSGGVANLFDERAPAASSARASVQGNSVFASQYTEAYYGRRGFVRFSKSF</sequence>
<keyword evidence="13" id="KW-0675">Receptor</keyword>
<gene>
    <name evidence="13" type="ORF">JIP62_10810</name>
</gene>
<evidence type="ECO:0000256" key="8">
    <source>
        <dbReference type="PROSITE-ProRule" id="PRU01360"/>
    </source>
</evidence>
<dbReference type="PANTHER" id="PTHR47234">
    <property type="match status" value="1"/>
</dbReference>
<feature type="domain" description="TonB-dependent receptor plug" evidence="12">
    <location>
        <begin position="62"/>
        <end position="181"/>
    </location>
</feature>
<evidence type="ECO:0000256" key="5">
    <source>
        <dbReference type="ARBA" id="ARBA00023077"/>
    </source>
</evidence>
<accession>A0ABX7BJT4</accession>
<evidence type="ECO:0000256" key="2">
    <source>
        <dbReference type="ARBA" id="ARBA00022448"/>
    </source>
</evidence>
<evidence type="ECO:0000259" key="12">
    <source>
        <dbReference type="Pfam" id="PF07715"/>
    </source>
</evidence>
<evidence type="ECO:0000256" key="6">
    <source>
        <dbReference type="ARBA" id="ARBA00023136"/>
    </source>
</evidence>
<dbReference type="InterPro" id="IPR037066">
    <property type="entry name" value="Plug_dom_sf"/>
</dbReference>
<comment type="similarity">
    <text evidence="8 9">Belongs to the TonB-dependent receptor family.</text>
</comment>
<feature type="domain" description="TonB-dependent receptor-like beta-barrel" evidence="11">
    <location>
        <begin position="389"/>
        <end position="963"/>
    </location>
</feature>
<dbReference type="InterPro" id="IPR039426">
    <property type="entry name" value="TonB-dep_rcpt-like"/>
</dbReference>
<dbReference type="Gene3D" id="2.170.130.10">
    <property type="entry name" value="TonB-dependent receptor, plug domain"/>
    <property type="match status" value="1"/>
</dbReference>
<dbReference type="Pfam" id="PF07715">
    <property type="entry name" value="Plug"/>
    <property type="match status" value="1"/>
</dbReference>
<keyword evidence="10" id="KW-0732">Signal</keyword>